<gene>
    <name evidence="1" type="ORF">PXEA_LOCUS28697</name>
</gene>
<dbReference type="EMBL" id="CAAALY010249414">
    <property type="protein sequence ID" value="VEL35257.1"/>
    <property type="molecule type" value="Genomic_DNA"/>
</dbReference>
<comment type="caution">
    <text evidence="1">The sequence shown here is derived from an EMBL/GenBank/DDBJ whole genome shotgun (WGS) entry which is preliminary data.</text>
</comment>
<dbReference type="Proteomes" id="UP000784294">
    <property type="component" value="Unassembled WGS sequence"/>
</dbReference>
<sequence>MSPRVGFFVGRCPRQCGREPNDWPIESANRHSTFPYQTCALGRCINAALSSIDAANAFVDIASYKQKRATV</sequence>
<dbReference type="AlphaFoldDB" id="A0A448XFC7"/>
<proteinExistence type="predicted"/>
<organism evidence="1 2">
    <name type="scientific">Protopolystoma xenopodis</name>
    <dbReference type="NCBI Taxonomy" id="117903"/>
    <lineage>
        <taxon>Eukaryota</taxon>
        <taxon>Metazoa</taxon>
        <taxon>Spiralia</taxon>
        <taxon>Lophotrochozoa</taxon>
        <taxon>Platyhelminthes</taxon>
        <taxon>Monogenea</taxon>
        <taxon>Polyopisthocotylea</taxon>
        <taxon>Polystomatidea</taxon>
        <taxon>Polystomatidae</taxon>
        <taxon>Protopolystoma</taxon>
    </lineage>
</organism>
<name>A0A448XFC7_9PLAT</name>
<keyword evidence="2" id="KW-1185">Reference proteome</keyword>
<evidence type="ECO:0000313" key="2">
    <source>
        <dbReference type="Proteomes" id="UP000784294"/>
    </source>
</evidence>
<accession>A0A448XFC7</accession>
<reference evidence="1" key="1">
    <citation type="submission" date="2018-11" db="EMBL/GenBank/DDBJ databases">
        <authorList>
            <consortium name="Pathogen Informatics"/>
        </authorList>
    </citation>
    <scope>NUCLEOTIDE SEQUENCE</scope>
</reference>
<evidence type="ECO:0000313" key="1">
    <source>
        <dbReference type="EMBL" id="VEL35257.1"/>
    </source>
</evidence>
<protein>
    <submittedName>
        <fullName evidence="1">Uncharacterized protein</fullName>
    </submittedName>
</protein>